<feature type="domain" description="EF-hand" evidence="3">
    <location>
        <begin position="115"/>
        <end position="150"/>
    </location>
</feature>
<protein>
    <recommendedName>
        <fullName evidence="3">EF-hand domain-containing protein</fullName>
    </recommendedName>
</protein>
<evidence type="ECO:0000259" key="3">
    <source>
        <dbReference type="PROSITE" id="PS50222"/>
    </source>
</evidence>
<dbReference type="OrthoDB" id="26525at2759"/>
<comment type="caution">
    <text evidence="4">The sequence shown here is derived from an EMBL/GenBank/DDBJ whole genome shotgun (WGS) entry which is preliminary data.</text>
</comment>
<dbReference type="CDD" id="cd00051">
    <property type="entry name" value="EFh"/>
    <property type="match status" value="2"/>
</dbReference>
<dbReference type="AlphaFoldDB" id="A0A8H7Q2M6"/>
<keyword evidence="2" id="KW-0106">Calcium</keyword>
<feature type="domain" description="EF-hand" evidence="3">
    <location>
        <begin position="43"/>
        <end position="78"/>
    </location>
</feature>
<sequence length="161" mass="18640">MVDHAFNEVELKELKESFGLFDQGQGITAETLGEIYKRIGFNVSESEIAEQIRLADRHHSGRVNFDDFLAVMDKQHQHNPEEGLLEVFKIFDKDNDGLVSGEDLKEGMTKFNEKFTEHEISEMVREADVDGDGLINYEEFVKMMVRNFAYRPLDHRALRLT</sequence>
<dbReference type="Gene3D" id="1.10.238.10">
    <property type="entry name" value="EF-hand"/>
    <property type="match status" value="2"/>
</dbReference>
<evidence type="ECO:0000256" key="1">
    <source>
        <dbReference type="ARBA" id="ARBA00022737"/>
    </source>
</evidence>
<name>A0A8H7Q2M6_9FUNG</name>
<dbReference type="EMBL" id="JAEPRA010000006">
    <property type="protein sequence ID" value="KAG2184170.1"/>
    <property type="molecule type" value="Genomic_DNA"/>
</dbReference>
<evidence type="ECO:0000313" key="5">
    <source>
        <dbReference type="Proteomes" id="UP000612746"/>
    </source>
</evidence>
<organism evidence="4 5">
    <name type="scientific">Umbelopsis vinacea</name>
    <dbReference type="NCBI Taxonomy" id="44442"/>
    <lineage>
        <taxon>Eukaryota</taxon>
        <taxon>Fungi</taxon>
        <taxon>Fungi incertae sedis</taxon>
        <taxon>Mucoromycota</taxon>
        <taxon>Mucoromycotina</taxon>
        <taxon>Umbelopsidomycetes</taxon>
        <taxon>Umbelopsidales</taxon>
        <taxon>Umbelopsidaceae</taxon>
        <taxon>Umbelopsis</taxon>
    </lineage>
</organism>
<dbReference type="SMART" id="SM00054">
    <property type="entry name" value="EFh"/>
    <property type="match status" value="3"/>
</dbReference>
<dbReference type="InterPro" id="IPR011992">
    <property type="entry name" value="EF-hand-dom_pair"/>
</dbReference>
<dbReference type="Pfam" id="PF13833">
    <property type="entry name" value="EF-hand_8"/>
    <property type="match status" value="1"/>
</dbReference>
<dbReference type="InterPro" id="IPR002048">
    <property type="entry name" value="EF_hand_dom"/>
</dbReference>
<dbReference type="PROSITE" id="PS00018">
    <property type="entry name" value="EF_HAND_1"/>
    <property type="match status" value="2"/>
</dbReference>
<gene>
    <name evidence="4" type="ORF">INT44_009185</name>
</gene>
<dbReference type="Proteomes" id="UP000612746">
    <property type="component" value="Unassembled WGS sequence"/>
</dbReference>
<feature type="domain" description="EF-hand" evidence="3">
    <location>
        <begin position="79"/>
        <end position="114"/>
    </location>
</feature>
<dbReference type="GO" id="GO:0005509">
    <property type="term" value="F:calcium ion binding"/>
    <property type="evidence" value="ECO:0007669"/>
    <property type="project" value="InterPro"/>
</dbReference>
<keyword evidence="1" id="KW-0677">Repeat</keyword>
<accession>A0A8H7Q2M6</accession>
<dbReference type="Pfam" id="PF13499">
    <property type="entry name" value="EF-hand_7"/>
    <property type="match status" value="1"/>
</dbReference>
<keyword evidence="5" id="KW-1185">Reference proteome</keyword>
<proteinExistence type="predicted"/>
<dbReference type="InterPro" id="IPR018247">
    <property type="entry name" value="EF_Hand_1_Ca_BS"/>
</dbReference>
<dbReference type="PROSITE" id="PS50222">
    <property type="entry name" value="EF_HAND_2"/>
    <property type="match status" value="3"/>
</dbReference>
<dbReference type="InterPro" id="IPR050230">
    <property type="entry name" value="CALM/Myosin/TropC-like"/>
</dbReference>
<dbReference type="PANTHER" id="PTHR23048:SF59">
    <property type="entry name" value="EF-HAND SUPERFAMILY PROTEIN"/>
    <property type="match status" value="1"/>
</dbReference>
<dbReference type="SUPFAM" id="SSF47473">
    <property type="entry name" value="EF-hand"/>
    <property type="match status" value="1"/>
</dbReference>
<evidence type="ECO:0000313" key="4">
    <source>
        <dbReference type="EMBL" id="KAG2184170.1"/>
    </source>
</evidence>
<dbReference type="GO" id="GO:0016460">
    <property type="term" value="C:myosin II complex"/>
    <property type="evidence" value="ECO:0007669"/>
    <property type="project" value="TreeGrafter"/>
</dbReference>
<reference evidence="4" key="1">
    <citation type="submission" date="2020-12" db="EMBL/GenBank/DDBJ databases">
        <title>Metabolic potential, ecology and presence of endohyphal bacteria is reflected in genomic diversity of Mucoromycotina.</title>
        <authorList>
            <person name="Muszewska A."/>
            <person name="Okrasinska A."/>
            <person name="Steczkiewicz K."/>
            <person name="Drgas O."/>
            <person name="Orlowska M."/>
            <person name="Perlinska-Lenart U."/>
            <person name="Aleksandrzak-Piekarczyk T."/>
            <person name="Szatraj K."/>
            <person name="Zielenkiewicz U."/>
            <person name="Pilsyk S."/>
            <person name="Malc E."/>
            <person name="Mieczkowski P."/>
            <person name="Kruszewska J.S."/>
            <person name="Biernat P."/>
            <person name="Pawlowska J."/>
        </authorList>
    </citation>
    <scope>NUCLEOTIDE SEQUENCE</scope>
    <source>
        <strain evidence="4">WA0000051536</strain>
    </source>
</reference>
<dbReference type="PANTHER" id="PTHR23048">
    <property type="entry name" value="MYOSIN LIGHT CHAIN 1, 3"/>
    <property type="match status" value="1"/>
</dbReference>
<dbReference type="FunFam" id="1.10.238.10:FF:000001">
    <property type="entry name" value="Calmodulin 1"/>
    <property type="match status" value="1"/>
</dbReference>
<evidence type="ECO:0000256" key="2">
    <source>
        <dbReference type="ARBA" id="ARBA00022837"/>
    </source>
</evidence>